<sequence>MQSILNKGFYYRSQSFWNESKKKKEDKDQSIFIDIKIINYAFINLSHLQAYQCYRVYSKIEQ</sequence>
<accession>A0ABD2AH88</accession>
<proteinExistence type="predicted"/>
<keyword evidence="2" id="KW-1185">Reference proteome</keyword>
<dbReference type="Proteomes" id="UP001607303">
    <property type="component" value="Unassembled WGS sequence"/>
</dbReference>
<dbReference type="AlphaFoldDB" id="A0ABD2AH88"/>
<name>A0ABD2AH88_VESMC</name>
<dbReference type="EMBL" id="JAYRBN010000119">
    <property type="protein sequence ID" value="KAL2719751.1"/>
    <property type="molecule type" value="Genomic_DNA"/>
</dbReference>
<organism evidence="1 2">
    <name type="scientific">Vespula maculifrons</name>
    <name type="common">Eastern yellow jacket</name>
    <name type="synonym">Wasp</name>
    <dbReference type="NCBI Taxonomy" id="7453"/>
    <lineage>
        <taxon>Eukaryota</taxon>
        <taxon>Metazoa</taxon>
        <taxon>Ecdysozoa</taxon>
        <taxon>Arthropoda</taxon>
        <taxon>Hexapoda</taxon>
        <taxon>Insecta</taxon>
        <taxon>Pterygota</taxon>
        <taxon>Neoptera</taxon>
        <taxon>Endopterygota</taxon>
        <taxon>Hymenoptera</taxon>
        <taxon>Apocrita</taxon>
        <taxon>Aculeata</taxon>
        <taxon>Vespoidea</taxon>
        <taxon>Vespidae</taxon>
        <taxon>Vespinae</taxon>
        <taxon>Vespula</taxon>
    </lineage>
</organism>
<reference evidence="1 2" key="1">
    <citation type="journal article" date="2024" name="Ann. Entomol. Soc. Am.">
        <title>Genomic analyses of the southern and eastern yellowjacket wasps (Hymenoptera: Vespidae) reveal evolutionary signatures of social life.</title>
        <authorList>
            <person name="Catto M.A."/>
            <person name="Caine P.B."/>
            <person name="Orr S.E."/>
            <person name="Hunt B.G."/>
            <person name="Goodisman M.A.D."/>
        </authorList>
    </citation>
    <scope>NUCLEOTIDE SEQUENCE [LARGE SCALE GENOMIC DNA]</scope>
    <source>
        <strain evidence="1">232</strain>
        <tissue evidence="1">Head and thorax</tissue>
    </source>
</reference>
<evidence type="ECO:0000313" key="1">
    <source>
        <dbReference type="EMBL" id="KAL2719751.1"/>
    </source>
</evidence>
<gene>
    <name evidence="1" type="ORF">V1477_021245</name>
</gene>
<comment type="caution">
    <text evidence="1">The sequence shown here is derived from an EMBL/GenBank/DDBJ whole genome shotgun (WGS) entry which is preliminary data.</text>
</comment>
<evidence type="ECO:0000313" key="2">
    <source>
        <dbReference type="Proteomes" id="UP001607303"/>
    </source>
</evidence>
<protein>
    <submittedName>
        <fullName evidence="1">Uncharacterized protein</fullName>
    </submittedName>
</protein>